<dbReference type="AlphaFoldDB" id="A0A1F6NPP0"/>
<protein>
    <submittedName>
        <fullName evidence="2">Uncharacterized protein</fullName>
    </submittedName>
</protein>
<sequence>MKKKFLVFVAILSVLLPTVGLQSASASTMSYNYVNVASCREVSNGIYIRRTAGSYEYKLQNGVKDTGHGMRDYGYYCSSNTQYRVNWVEINANKITRMSAYDMASNELVNSNEYGFQRVGWYQYANAVTLDNKVNTLKIDASSYAIPGENAYVAFAYTSSENYNNVAFKQYNVASILQASQPTFSYSAYNQEMQMNVTDLYRGKYMIVLALVNNGDGVSQISGMPAGVEVDDISHLLFYLEPQDVLPLGSCGNSADGDGLYAACIGDTIFHNSGLQVRVDNFVDNYGDYNDYLKVSLKNANTTSLEFHQVGESQYVRLNNGSRYRPWYKITYSGPSDYYSNVMEISIERL</sequence>
<reference evidence="2 3" key="1">
    <citation type="journal article" date="2016" name="Nat. Commun.">
        <title>Thousands of microbial genomes shed light on interconnected biogeochemical processes in an aquifer system.</title>
        <authorList>
            <person name="Anantharaman K."/>
            <person name="Brown C.T."/>
            <person name="Hug L.A."/>
            <person name="Sharon I."/>
            <person name="Castelle C.J."/>
            <person name="Probst A.J."/>
            <person name="Thomas B.C."/>
            <person name="Singh A."/>
            <person name="Wilkins M.J."/>
            <person name="Karaoz U."/>
            <person name="Brodie E.L."/>
            <person name="Williams K.H."/>
            <person name="Hubbard S.S."/>
            <person name="Banfield J.F."/>
        </authorList>
    </citation>
    <scope>NUCLEOTIDE SEQUENCE [LARGE SCALE GENOMIC DNA]</scope>
</reference>
<name>A0A1F6NPP0_9BACT</name>
<dbReference type="Proteomes" id="UP000178349">
    <property type="component" value="Unassembled WGS sequence"/>
</dbReference>
<feature type="chain" id="PRO_5009525807" evidence="1">
    <location>
        <begin position="27"/>
        <end position="350"/>
    </location>
</feature>
<evidence type="ECO:0000256" key="1">
    <source>
        <dbReference type="SAM" id="SignalP"/>
    </source>
</evidence>
<keyword evidence="1" id="KW-0732">Signal</keyword>
<proteinExistence type="predicted"/>
<dbReference type="EMBL" id="MFQW01000033">
    <property type="protein sequence ID" value="OGH85967.1"/>
    <property type="molecule type" value="Genomic_DNA"/>
</dbReference>
<feature type="signal peptide" evidence="1">
    <location>
        <begin position="1"/>
        <end position="26"/>
    </location>
</feature>
<accession>A0A1F6NPP0</accession>
<gene>
    <name evidence="2" type="ORF">A2493_00295</name>
</gene>
<comment type="caution">
    <text evidence="2">The sequence shown here is derived from an EMBL/GenBank/DDBJ whole genome shotgun (WGS) entry which is preliminary data.</text>
</comment>
<evidence type="ECO:0000313" key="3">
    <source>
        <dbReference type="Proteomes" id="UP000178349"/>
    </source>
</evidence>
<organism evidence="2 3">
    <name type="scientific">Candidatus Magasanikbacteria bacterium RIFOXYC12_FULL_33_11</name>
    <dbReference type="NCBI Taxonomy" id="1798701"/>
    <lineage>
        <taxon>Bacteria</taxon>
        <taxon>Candidatus Magasanikiibacteriota</taxon>
    </lineage>
</organism>
<evidence type="ECO:0000313" key="2">
    <source>
        <dbReference type="EMBL" id="OGH85967.1"/>
    </source>
</evidence>